<evidence type="ECO:0000256" key="5">
    <source>
        <dbReference type="ARBA" id="ARBA00022525"/>
    </source>
</evidence>
<evidence type="ECO:0000256" key="4">
    <source>
        <dbReference type="ARBA" id="ARBA00016244"/>
    </source>
</evidence>
<dbReference type="InterPro" id="IPR053927">
    <property type="entry name" value="FlgK_helical"/>
</dbReference>
<reference evidence="11 12" key="1">
    <citation type="submission" date="2018-06" db="EMBL/GenBank/DDBJ databases">
        <title>Azoarcus communis strain SWub3 genome.</title>
        <authorList>
            <person name="Zorraquino Salvo V."/>
            <person name="Toubiana D."/>
            <person name="Blumwald E."/>
        </authorList>
    </citation>
    <scope>NUCLEOTIDE SEQUENCE [LARGE SCALE GENOMIC DNA]</scope>
    <source>
        <strain evidence="11 12">SWub3</strain>
    </source>
</reference>
<evidence type="ECO:0000256" key="3">
    <source>
        <dbReference type="ARBA" id="ARBA00009677"/>
    </source>
</evidence>
<keyword evidence="12" id="KW-1185">Reference proteome</keyword>
<keyword evidence="11" id="KW-0969">Cilium</keyword>
<evidence type="ECO:0000259" key="7">
    <source>
        <dbReference type="Pfam" id="PF00460"/>
    </source>
</evidence>
<feature type="domain" description="Flagellar basal body rod protein N-terminal" evidence="7">
    <location>
        <begin position="7"/>
        <end position="34"/>
    </location>
</feature>
<dbReference type="Pfam" id="PF00460">
    <property type="entry name" value="Flg_bb_rod"/>
    <property type="match status" value="1"/>
</dbReference>
<dbReference type="OrthoDB" id="9802553at2"/>
<proteinExistence type="inferred from homology"/>
<dbReference type="Proteomes" id="UP000248259">
    <property type="component" value="Unassembled WGS sequence"/>
</dbReference>
<dbReference type="PANTHER" id="PTHR30033">
    <property type="entry name" value="FLAGELLAR HOOK-ASSOCIATED PROTEIN 1"/>
    <property type="match status" value="1"/>
</dbReference>
<gene>
    <name evidence="11" type="ORF">DNK49_08050</name>
</gene>
<comment type="caution">
    <text evidence="11">The sequence shown here is derived from an EMBL/GenBank/DDBJ whole genome shotgun (WGS) entry which is preliminary data.</text>
</comment>
<name>A0A323UXG5_9RHOO</name>
<dbReference type="InterPro" id="IPR010930">
    <property type="entry name" value="Flg_bb/hook_C_dom"/>
</dbReference>
<dbReference type="EMBL" id="QKOE01000004">
    <property type="protein sequence ID" value="PZA17177.1"/>
    <property type="molecule type" value="Genomic_DNA"/>
</dbReference>
<keyword evidence="6" id="KW-0975">Bacterial flagellum</keyword>
<evidence type="ECO:0000259" key="9">
    <source>
        <dbReference type="Pfam" id="PF21158"/>
    </source>
</evidence>
<evidence type="ECO:0000313" key="12">
    <source>
        <dbReference type="Proteomes" id="UP000248259"/>
    </source>
</evidence>
<keyword evidence="11" id="KW-0966">Cell projection</keyword>
<dbReference type="GO" id="GO:0005198">
    <property type="term" value="F:structural molecule activity"/>
    <property type="evidence" value="ECO:0007669"/>
    <property type="project" value="InterPro"/>
</dbReference>
<dbReference type="Pfam" id="PF21158">
    <property type="entry name" value="flgK_1st_1"/>
    <property type="match status" value="1"/>
</dbReference>
<accession>A0A323UXG5</accession>
<evidence type="ECO:0000313" key="11">
    <source>
        <dbReference type="EMBL" id="PZA17177.1"/>
    </source>
</evidence>
<keyword evidence="5" id="KW-0964">Secreted</keyword>
<feature type="domain" description="Flagellar basal-body/hook protein C-terminal" evidence="8">
    <location>
        <begin position="615"/>
        <end position="652"/>
    </location>
</feature>
<dbReference type="GO" id="GO:0009424">
    <property type="term" value="C:bacterial-type flagellum hook"/>
    <property type="evidence" value="ECO:0007669"/>
    <property type="project" value="InterPro"/>
</dbReference>
<dbReference type="AlphaFoldDB" id="A0A323UXG5"/>
<evidence type="ECO:0000259" key="8">
    <source>
        <dbReference type="Pfam" id="PF06429"/>
    </source>
</evidence>
<keyword evidence="11" id="KW-0282">Flagellum</keyword>
<dbReference type="GO" id="GO:0044780">
    <property type="term" value="P:bacterial-type flagellum assembly"/>
    <property type="evidence" value="ECO:0007669"/>
    <property type="project" value="InterPro"/>
</dbReference>
<dbReference type="InterPro" id="IPR049119">
    <property type="entry name" value="FlgK_D2-like"/>
</dbReference>
<evidence type="ECO:0000259" key="10">
    <source>
        <dbReference type="Pfam" id="PF22638"/>
    </source>
</evidence>
<dbReference type="NCBIfam" id="TIGR02492">
    <property type="entry name" value="flgK_ends"/>
    <property type="match status" value="1"/>
</dbReference>
<dbReference type="InterPro" id="IPR002371">
    <property type="entry name" value="FlgK"/>
</dbReference>
<dbReference type="RefSeq" id="WP_110523821.1">
    <property type="nucleotide sequence ID" value="NZ_QKOE01000004.1"/>
</dbReference>
<evidence type="ECO:0000256" key="2">
    <source>
        <dbReference type="ARBA" id="ARBA00004613"/>
    </source>
</evidence>
<dbReference type="InterPro" id="IPR001444">
    <property type="entry name" value="Flag_bb_rod_N"/>
</dbReference>
<feature type="domain" description="Flagellar hook-associated protein FlgK helical" evidence="10">
    <location>
        <begin position="92"/>
        <end position="328"/>
    </location>
</feature>
<organism evidence="11 12">
    <name type="scientific">Parazoarcus communis SWub3 = DSM 12120</name>
    <dbReference type="NCBI Taxonomy" id="1121029"/>
    <lineage>
        <taxon>Bacteria</taxon>
        <taxon>Pseudomonadati</taxon>
        <taxon>Pseudomonadota</taxon>
        <taxon>Betaproteobacteria</taxon>
        <taxon>Rhodocyclales</taxon>
        <taxon>Zoogloeaceae</taxon>
        <taxon>Parazoarcus</taxon>
    </lineage>
</organism>
<dbReference type="PRINTS" id="PR01005">
    <property type="entry name" value="FLGHOOKAP1"/>
</dbReference>
<comment type="subcellular location">
    <subcellularLocation>
        <location evidence="1">Bacterial flagellum</location>
    </subcellularLocation>
    <subcellularLocation>
        <location evidence="2">Secreted</location>
    </subcellularLocation>
</comment>
<sequence length="655" mass="67877">MAGLLSIGLTGLNAAQNQLSTASHNITNANTAGFHRQYVVQTTQDPMFTGAGFFGNGTRIASVNRAYDQFLENQVAVADNRRAQYSAYNAQISQINNLLADPSSGLSTAMDGFFAGVQEVAANPTSIAARQALISSGEALVTRFQALDSRLSEIRQGVETEIASTVGLINAYAGAIAEMNQRITIAQSAGAGVPANDLLDQRGQLVAELNQLIRVTTTTQADGSLSVFVGSGQNLVSGNTTSTLAAVPSAEDPTRSSIALVSANGNQIVLPERLLTGGQLAGLLEFRSGSLDATQNRIGLIAATIASAFNEQHKLGVDLDGVLGQDFFRLPTPRMIPSGAADVQLDSANIGALTDSDYQLAYDGTNYTLTNLNSKASVVVGAGATVSFEGLTLTTPATASLAAGESALIQPTRFMARDIAMGISDTRKVAAGNPVSSNTPTTNAGNGKVSDIVINDVSGMVSAPSTTPNFGAITLTFDSATNSFSVNPAADFVLSPASYNPSTESVGKTFTLTGTTAPALFEFEFTISGSPANGDTFTLQPTEKGVADNRNATLLGALQTAKLLFDSGTGGTATLGTAYSQMVSTIGNQARTAQVNEATQKALLSQATDARDSLSGVNLDEEAANLVRYQQAYQAAGRVMSIAQRLFDEVLSIGR</sequence>
<dbReference type="Pfam" id="PF06429">
    <property type="entry name" value="Flg_bbr_C"/>
    <property type="match status" value="1"/>
</dbReference>
<comment type="similarity">
    <text evidence="3">Belongs to the flagella basal body rod proteins family.</text>
</comment>
<evidence type="ECO:0000256" key="1">
    <source>
        <dbReference type="ARBA" id="ARBA00004365"/>
    </source>
</evidence>
<dbReference type="SUPFAM" id="SSF64518">
    <property type="entry name" value="Phase 1 flagellin"/>
    <property type="match status" value="1"/>
</dbReference>
<dbReference type="PANTHER" id="PTHR30033:SF1">
    <property type="entry name" value="FLAGELLAR HOOK-ASSOCIATED PROTEIN 1"/>
    <property type="match status" value="1"/>
</dbReference>
<protein>
    <recommendedName>
        <fullName evidence="4">Flagellar hook-associated protein 1</fullName>
    </recommendedName>
</protein>
<dbReference type="GO" id="GO:0005576">
    <property type="term" value="C:extracellular region"/>
    <property type="evidence" value="ECO:0007669"/>
    <property type="project" value="UniProtKB-SubCell"/>
</dbReference>
<feature type="domain" description="Flagellar hook-associated protein 1 D2-like" evidence="9">
    <location>
        <begin position="348"/>
        <end position="410"/>
    </location>
</feature>
<dbReference type="Pfam" id="PF22638">
    <property type="entry name" value="FlgK_D1"/>
    <property type="match status" value="1"/>
</dbReference>
<evidence type="ECO:0000256" key="6">
    <source>
        <dbReference type="ARBA" id="ARBA00023143"/>
    </source>
</evidence>